<evidence type="ECO:0000256" key="5">
    <source>
        <dbReference type="SAM" id="Coils"/>
    </source>
</evidence>
<organism evidence="7 8">
    <name type="scientific">Fasciolopsis buskii</name>
    <dbReference type="NCBI Taxonomy" id="27845"/>
    <lineage>
        <taxon>Eukaryota</taxon>
        <taxon>Metazoa</taxon>
        <taxon>Spiralia</taxon>
        <taxon>Lophotrochozoa</taxon>
        <taxon>Platyhelminthes</taxon>
        <taxon>Trematoda</taxon>
        <taxon>Digenea</taxon>
        <taxon>Plagiorchiida</taxon>
        <taxon>Echinostomata</taxon>
        <taxon>Echinostomatoidea</taxon>
        <taxon>Fasciolidae</taxon>
        <taxon>Fasciolopsis</taxon>
    </lineage>
</organism>
<sequence length="216" mass="24285">MALFRASSAYRGCGFLRIQSCRLIVCKSSSTQAEDKGSPAEDASPSAASPSDDLHLLKAENEKLSLMRSDLEDKYKRSLAESENMRKRLMRQIDEAKIFGIQSFCKDLLEVADILTKATEISSQEQCESEQNSAYANLYEGLKMTERQLLKVFERHHLVRIQPTEGDLFDPNIHEAVFQAPLQEGKKPNTVAVVTKVGYKLYERTLRPAYVGVFGS</sequence>
<dbReference type="SUPFAM" id="SSF58014">
    <property type="entry name" value="Coiled-coil domain of nucleotide exchange factor GrpE"/>
    <property type="match status" value="1"/>
</dbReference>
<dbReference type="GO" id="GO:0042803">
    <property type="term" value="F:protein homodimerization activity"/>
    <property type="evidence" value="ECO:0007669"/>
    <property type="project" value="InterPro"/>
</dbReference>
<dbReference type="OrthoDB" id="201635at2759"/>
<dbReference type="EMBL" id="LUCM01000369">
    <property type="protein sequence ID" value="KAA0200665.1"/>
    <property type="molecule type" value="Genomic_DNA"/>
</dbReference>
<protein>
    <recommendedName>
        <fullName evidence="3">GrpE protein homolog</fullName>
    </recommendedName>
</protein>
<dbReference type="PANTHER" id="PTHR21237:SF23">
    <property type="entry name" value="GRPE PROTEIN HOMOLOG, MITOCHONDRIAL"/>
    <property type="match status" value="1"/>
</dbReference>
<dbReference type="GO" id="GO:0051082">
    <property type="term" value="F:unfolded protein binding"/>
    <property type="evidence" value="ECO:0007669"/>
    <property type="project" value="TreeGrafter"/>
</dbReference>
<comment type="subcellular location">
    <subcellularLocation>
        <location evidence="3">Mitochondrion matrix</location>
    </subcellularLocation>
</comment>
<evidence type="ECO:0000256" key="3">
    <source>
        <dbReference type="RuleBase" id="RU000640"/>
    </source>
</evidence>
<reference evidence="7" key="1">
    <citation type="submission" date="2019-05" db="EMBL/GenBank/DDBJ databases">
        <title>Annotation for the trematode Fasciolopsis buski.</title>
        <authorList>
            <person name="Choi Y.-J."/>
        </authorList>
    </citation>
    <scope>NUCLEOTIDE SEQUENCE</scope>
    <source>
        <strain evidence="7">HT</strain>
        <tissue evidence="7">Whole worm</tissue>
    </source>
</reference>
<gene>
    <name evidence="7" type="ORF">FBUS_10568</name>
</gene>
<comment type="caution">
    <text evidence="7">The sequence shown here is derived from an EMBL/GenBank/DDBJ whole genome shotgun (WGS) entry which is preliminary data.</text>
</comment>
<dbReference type="GO" id="GO:0000774">
    <property type="term" value="F:adenyl-nucleotide exchange factor activity"/>
    <property type="evidence" value="ECO:0007669"/>
    <property type="project" value="InterPro"/>
</dbReference>
<evidence type="ECO:0000256" key="2">
    <source>
        <dbReference type="ARBA" id="ARBA00023186"/>
    </source>
</evidence>
<dbReference type="InterPro" id="IPR009012">
    <property type="entry name" value="GrpE_head"/>
</dbReference>
<evidence type="ECO:0000256" key="4">
    <source>
        <dbReference type="RuleBase" id="RU004478"/>
    </source>
</evidence>
<dbReference type="GO" id="GO:0051087">
    <property type="term" value="F:protein-folding chaperone binding"/>
    <property type="evidence" value="ECO:0007669"/>
    <property type="project" value="InterPro"/>
</dbReference>
<dbReference type="PROSITE" id="PS01071">
    <property type="entry name" value="GRPE"/>
    <property type="match status" value="1"/>
</dbReference>
<comment type="similarity">
    <text evidence="1 4">Belongs to the GrpE family.</text>
</comment>
<dbReference type="CDD" id="cd00446">
    <property type="entry name" value="GrpE"/>
    <property type="match status" value="1"/>
</dbReference>
<dbReference type="Pfam" id="PF01025">
    <property type="entry name" value="GrpE"/>
    <property type="match status" value="1"/>
</dbReference>
<name>A0A8E0VQ84_9TREM</name>
<evidence type="ECO:0000313" key="8">
    <source>
        <dbReference type="Proteomes" id="UP000728185"/>
    </source>
</evidence>
<dbReference type="PANTHER" id="PTHR21237">
    <property type="entry name" value="GRPE PROTEIN"/>
    <property type="match status" value="1"/>
</dbReference>
<evidence type="ECO:0000256" key="1">
    <source>
        <dbReference type="ARBA" id="ARBA00009054"/>
    </source>
</evidence>
<dbReference type="Gene3D" id="3.90.20.20">
    <property type="match status" value="1"/>
</dbReference>
<dbReference type="Proteomes" id="UP000728185">
    <property type="component" value="Unassembled WGS sequence"/>
</dbReference>
<dbReference type="InterPro" id="IPR000740">
    <property type="entry name" value="GrpE"/>
</dbReference>
<proteinExistence type="inferred from homology"/>
<dbReference type="PRINTS" id="PR00773">
    <property type="entry name" value="GRPEPROTEIN"/>
</dbReference>
<feature type="coiled-coil region" evidence="5">
    <location>
        <begin position="54"/>
        <end position="92"/>
    </location>
</feature>
<dbReference type="GO" id="GO:0030150">
    <property type="term" value="P:protein import into mitochondrial matrix"/>
    <property type="evidence" value="ECO:0007669"/>
    <property type="project" value="TreeGrafter"/>
</dbReference>
<dbReference type="GO" id="GO:0006457">
    <property type="term" value="P:protein folding"/>
    <property type="evidence" value="ECO:0007669"/>
    <property type="project" value="InterPro"/>
</dbReference>
<keyword evidence="2 3" id="KW-0143">Chaperone</keyword>
<evidence type="ECO:0000256" key="6">
    <source>
        <dbReference type="SAM" id="MobiDB-lite"/>
    </source>
</evidence>
<dbReference type="SUPFAM" id="SSF51064">
    <property type="entry name" value="Head domain of nucleotide exchange factor GrpE"/>
    <property type="match status" value="1"/>
</dbReference>
<keyword evidence="8" id="KW-1185">Reference proteome</keyword>
<dbReference type="AlphaFoldDB" id="A0A8E0VQ84"/>
<feature type="region of interest" description="Disordered" evidence="6">
    <location>
        <begin position="32"/>
        <end position="54"/>
    </location>
</feature>
<accession>A0A8E0VQ84</accession>
<keyword evidence="5" id="KW-0175">Coiled coil</keyword>
<dbReference type="Gene3D" id="2.30.22.10">
    <property type="entry name" value="Head domain of nucleotide exchange factor GrpE"/>
    <property type="match status" value="1"/>
</dbReference>
<feature type="compositionally biased region" description="Low complexity" evidence="6">
    <location>
        <begin position="40"/>
        <end position="51"/>
    </location>
</feature>
<dbReference type="HAMAP" id="MF_01151">
    <property type="entry name" value="GrpE"/>
    <property type="match status" value="1"/>
</dbReference>
<evidence type="ECO:0000313" key="7">
    <source>
        <dbReference type="EMBL" id="KAA0200665.1"/>
    </source>
</evidence>
<comment type="function">
    <text evidence="3">Essential component of the PAM complex, a complex required for the translocation of transit peptide-containing proteins from the inner membrane into the mitochondrial matrix in an ATP-dependent manner.</text>
</comment>
<dbReference type="GO" id="GO:0001405">
    <property type="term" value="C:PAM complex, Tim23 associated import motor"/>
    <property type="evidence" value="ECO:0007669"/>
    <property type="project" value="TreeGrafter"/>
</dbReference>
<keyword evidence="3" id="KW-0496">Mitochondrion</keyword>
<dbReference type="InterPro" id="IPR013805">
    <property type="entry name" value="GrpE_CC"/>
</dbReference>